<accession>A0ACC2S6Z7</accession>
<evidence type="ECO:0000313" key="2">
    <source>
        <dbReference type="Proteomes" id="UP001165960"/>
    </source>
</evidence>
<organism evidence="1 2">
    <name type="scientific">Entomophthora muscae</name>
    <dbReference type="NCBI Taxonomy" id="34485"/>
    <lineage>
        <taxon>Eukaryota</taxon>
        <taxon>Fungi</taxon>
        <taxon>Fungi incertae sedis</taxon>
        <taxon>Zoopagomycota</taxon>
        <taxon>Entomophthoromycotina</taxon>
        <taxon>Entomophthoromycetes</taxon>
        <taxon>Entomophthorales</taxon>
        <taxon>Entomophthoraceae</taxon>
        <taxon>Entomophthora</taxon>
    </lineage>
</organism>
<gene>
    <name evidence="1" type="ORF">DSO57_1016401</name>
</gene>
<keyword evidence="2" id="KW-1185">Reference proteome</keyword>
<dbReference type="Proteomes" id="UP001165960">
    <property type="component" value="Unassembled WGS sequence"/>
</dbReference>
<reference evidence="1" key="1">
    <citation type="submission" date="2022-04" db="EMBL/GenBank/DDBJ databases">
        <title>Genome of the entomopathogenic fungus Entomophthora muscae.</title>
        <authorList>
            <person name="Elya C."/>
            <person name="Lovett B.R."/>
            <person name="Lee E."/>
            <person name="Macias A.M."/>
            <person name="Hajek A.E."/>
            <person name="De Bivort B.L."/>
            <person name="Kasson M.T."/>
            <person name="De Fine Licht H.H."/>
            <person name="Stajich J.E."/>
        </authorList>
    </citation>
    <scope>NUCLEOTIDE SEQUENCE</scope>
    <source>
        <strain evidence="1">Berkeley</strain>
    </source>
</reference>
<sequence>MKFLFAISLASLLQAQTVKVLDRKPFPIDDFTRYSKAILNAFEAISPKNPTVKIDSPFRDGTCVVLSCKGCTRAASMEFKTKTLWIDALKLDGSTRTIHGSDGCTCTLNFFQDCKKQKAASEIKQGR</sequence>
<dbReference type="EMBL" id="QTSX02005746">
    <property type="protein sequence ID" value="KAJ9058062.1"/>
    <property type="molecule type" value="Genomic_DNA"/>
</dbReference>
<protein>
    <submittedName>
        <fullName evidence="1">Uncharacterized protein</fullName>
    </submittedName>
</protein>
<comment type="caution">
    <text evidence="1">The sequence shown here is derived from an EMBL/GenBank/DDBJ whole genome shotgun (WGS) entry which is preliminary data.</text>
</comment>
<proteinExistence type="predicted"/>
<name>A0ACC2S6Z7_9FUNG</name>
<evidence type="ECO:0000313" key="1">
    <source>
        <dbReference type="EMBL" id="KAJ9058062.1"/>
    </source>
</evidence>